<keyword evidence="3" id="KW-1185">Reference proteome</keyword>
<sequence length="187" mass="21080">MPSSTQQVNPEYRTPPAVIASIIAVSAIASLFLAWLVYYHPPVDVAGTHLAFLPALDAVLNALCAVFLVIGYRFIRRRQITAHRNSMFGAFIVSSVFLVAYIANHVLHGDMLFPKAYPTARFIYLWILLTPHILLAIICLPMILITFFLSLTGRFPAHRRLARWTYPIWLYVSVSGVIVYAMLAAYR</sequence>
<comment type="caution">
    <text evidence="2">The sequence shown here is derived from an EMBL/GenBank/DDBJ whole genome shotgun (WGS) entry which is preliminary data.</text>
</comment>
<dbReference type="PANTHER" id="PTHR37692:SF1">
    <property type="entry name" value="DUF420 DOMAIN-CONTAINING PROTEIN"/>
    <property type="match status" value="1"/>
</dbReference>
<keyword evidence="1" id="KW-0472">Membrane</keyword>
<feature type="transmembrane region" description="Helical" evidence="1">
    <location>
        <begin position="123"/>
        <end position="152"/>
    </location>
</feature>
<feature type="transmembrane region" description="Helical" evidence="1">
    <location>
        <begin position="164"/>
        <end position="186"/>
    </location>
</feature>
<proteinExistence type="predicted"/>
<keyword evidence="1" id="KW-0812">Transmembrane</keyword>
<evidence type="ECO:0000313" key="2">
    <source>
        <dbReference type="EMBL" id="MBB5316306.1"/>
    </source>
</evidence>
<dbReference type="InterPro" id="IPR007352">
    <property type="entry name" value="DUF420"/>
</dbReference>
<organism evidence="2 3">
    <name type="scientific">Tunturiibacter empetritectus</name>
    <dbReference type="NCBI Taxonomy" id="3069691"/>
    <lineage>
        <taxon>Bacteria</taxon>
        <taxon>Pseudomonadati</taxon>
        <taxon>Acidobacteriota</taxon>
        <taxon>Terriglobia</taxon>
        <taxon>Terriglobales</taxon>
        <taxon>Acidobacteriaceae</taxon>
        <taxon>Tunturiibacter</taxon>
    </lineage>
</organism>
<gene>
    <name evidence="2" type="ORF">HDF09_000956</name>
</gene>
<feature type="transmembrane region" description="Helical" evidence="1">
    <location>
        <begin position="58"/>
        <end position="75"/>
    </location>
</feature>
<protein>
    <submittedName>
        <fullName evidence="2">Membrane protein</fullName>
    </submittedName>
</protein>
<dbReference type="EMBL" id="JACHDY010000001">
    <property type="protein sequence ID" value="MBB5316306.1"/>
    <property type="molecule type" value="Genomic_DNA"/>
</dbReference>
<dbReference type="Proteomes" id="UP000568106">
    <property type="component" value="Unassembled WGS sequence"/>
</dbReference>
<dbReference type="AlphaFoldDB" id="A0A7W8IFM7"/>
<accession>A0A7W8IFM7</accession>
<feature type="transmembrane region" description="Helical" evidence="1">
    <location>
        <begin position="17"/>
        <end position="38"/>
    </location>
</feature>
<reference evidence="2" key="1">
    <citation type="submission" date="2020-08" db="EMBL/GenBank/DDBJ databases">
        <title>Genomic Encyclopedia of Type Strains, Phase IV (KMG-V): Genome sequencing to study the core and pangenomes of soil and plant-associated prokaryotes.</title>
        <authorList>
            <person name="Whitman W."/>
        </authorList>
    </citation>
    <scope>NUCLEOTIDE SEQUENCE [LARGE SCALE GENOMIC DNA]</scope>
    <source>
        <strain evidence="2">M8UP27</strain>
    </source>
</reference>
<dbReference type="PANTHER" id="PTHR37692">
    <property type="entry name" value="HYPOTHETICAL MEMBRANE SPANNING PROTEIN"/>
    <property type="match status" value="1"/>
</dbReference>
<evidence type="ECO:0000313" key="3">
    <source>
        <dbReference type="Proteomes" id="UP000568106"/>
    </source>
</evidence>
<keyword evidence="1" id="KW-1133">Transmembrane helix</keyword>
<dbReference type="Pfam" id="PF04238">
    <property type="entry name" value="DUF420"/>
    <property type="match status" value="1"/>
</dbReference>
<evidence type="ECO:0000256" key="1">
    <source>
        <dbReference type="SAM" id="Phobius"/>
    </source>
</evidence>
<feature type="transmembrane region" description="Helical" evidence="1">
    <location>
        <begin position="87"/>
        <end position="103"/>
    </location>
</feature>
<name>A0A7W8IFM7_9BACT</name>